<dbReference type="EMBL" id="FOSN01000026">
    <property type="protein sequence ID" value="SFK82832.1"/>
    <property type="molecule type" value="Genomic_DNA"/>
</dbReference>
<evidence type="ECO:0000256" key="12">
    <source>
        <dbReference type="PROSITE-ProRule" id="PRU01360"/>
    </source>
</evidence>
<dbReference type="GO" id="GO:0009279">
    <property type="term" value="C:cell outer membrane"/>
    <property type="evidence" value="ECO:0007669"/>
    <property type="project" value="UniProtKB-SubCell"/>
</dbReference>
<dbReference type="SUPFAM" id="SSF56935">
    <property type="entry name" value="Porins"/>
    <property type="match status" value="1"/>
</dbReference>
<protein>
    <submittedName>
        <fullName evidence="14">Iron complex outermembrane recepter protein</fullName>
    </submittedName>
</protein>
<keyword evidence="7" id="KW-0408">Iron</keyword>
<accession>A0A1I4CNG4</accession>
<keyword evidence="11 12" id="KW-0998">Cell outer membrane</keyword>
<gene>
    <name evidence="14" type="ORF">SAMN05444581_12623</name>
</gene>
<keyword evidence="10 12" id="KW-0472">Membrane</keyword>
<name>A0A1I4CNG4_9HYPH</name>
<reference evidence="14 15" key="1">
    <citation type="submission" date="2016-10" db="EMBL/GenBank/DDBJ databases">
        <authorList>
            <person name="de Groot N.N."/>
        </authorList>
    </citation>
    <scope>NUCLEOTIDE SEQUENCE [LARGE SCALE GENOMIC DNA]</scope>
    <source>
        <strain evidence="14 15">NE2</strain>
    </source>
</reference>
<keyword evidence="3 12" id="KW-1134">Transmembrane beta strand</keyword>
<dbReference type="InterPro" id="IPR036942">
    <property type="entry name" value="Beta-barrel_TonB_sf"/>
</dbReference>
<keyword evidence="4" id="KW-0410">Iron transport</keyword>
<organism evidence="14 15">
    <name type="scientific">Methylocapsa palsarum</name>
    <dbReference type="NCBI Taxonomy" id="1612308"/>
    <lineage>
        <taxon>Bacteria</taxon>
        <taxon>Pseudomonadati</taxon>
        <taxon>Pseudomonadota</taxon>
        <taxon>Alphaproteobacteria</taxon>
        <taxon>Hyphomicrobiales</taxon>
        <taxon>Beijerinckiaceae</taxon>
        <taxon>Methylocapsa</taxon>
    </lineage>
</organism>
<dbReference type="Gene3D" id="2.40.170.20">
    <property type="entry name" value="TonB-dependent receptor, beta-barrel domain"/>
    <property type="match status" value="1"/>
</dbReference>
<feature type="domain" description="TonB-dependent receptor-like beta-barrel" evidence="13">
    <location>
        <begin position="3"/>
        <end position="165"/>
    </location>
</feature>
<evidence type="ECO:0000256" key="11">
    <source>
        <dbReference type="ARBA" id="ARBA00023237"/>
    </source>
</evidence>
<keyword evidence="8" id="KW-0406">Ion transport</keyword>
<evidence type="ECO:0000256" key="8">
    <source>
        <dbReference type="ARBA" id="ARBA00023065"/>
    </source>
</evidence>
<comment type="subcellular location">
    <subcellularLocation>
        <location evidence="1 12">Cell outer membrane</location>
        <topology evidence="1 12">Multi-pass membrane protein</topology>
    </subcellularLocation>
</comment>
<sequence>MRATADYYNLTKTNLPATDANPLHQCGGGPGSCSILIGEARSKGPELDIQGELLPGWSIILAYANQDVRVTKGSADQPTVGQRFPNIPQNLGSFWTTYEFQPDSELKGWKIGGGLIYHGSQPILSFPTNYLGAMTSGYATVSLMGAYSFKIGDVKLTAQVNVTNLLDATYYGETSVSSGSIPLPGYSSGLRPYGAPRAIMGSLSAQF</sequence>
<dbReference type="PANTHER" id="PTHR32552">
    <property type="entry name" value="FERRICHROME IRON RECEPTOR-RELATED"/>
    <property type="match status" value="1"/>
</dbReference>
<evidence type="ECO:0000256" key="6">
    <source>
        <dbReference type="ARBA" id="ARBA00022729"/>
    </source>
</evidence>
<evidence type="ECO:0000256" key="4">
    <source>
        <dbReference type="ARBA" id="ARBA00022496"/>
    </source>
</evidence>
<dbReference type="InterPro" id="IPR000531">
    <property type="entry name" value="Beta-barrel_TonB"/>
</dbReference>
<keyword evidence="9" id="KW-0798">TonB box</keyword>
<dbReference type="PROSITE" id="PS52016">
    <property type="entry name" value="TONB_DEPENDENT_REC_3"/>
    <property type="match status" value="1"/>
</dbReference>
<evidence type="ECO:0000256" key="2">
    <source>
        <dbReference type="ARBA" id="ARBA00022448"/>
    </source>
</evidence>
<dbReference type="STRING" id="1612308.SAMN05444581_12623"/>
<dbReference type="Proteomes" id="UP000198755">
    <property type="component" value="Unassembled WGS sequence"/>
</dbReference>
<dbReference type="PANTHER" id="PTHR32552:SF68">
    <property type="entry name" value="FERRICHROME OUTER MEMBRANE TRANSPORTER_PHAGE RECEPTOR"/>
    <property type="match status" value="1"/>
</dbReference>
<evidence type="ECO:0000259" key="13">
    <source>
        <dbReference type="Pfam" id="PF00593"/>
    </source>
</evidence>
<dbReference type="InterPro" id="IPR039426">
    <property type="entry name" value="TonB-dep_rcpt-like"/>
</dbReference>
<keyword evidence="15" id="KW-1185">Reference proteome</keyword>
<proteinExistence type="inferred from homology"/>
<dbReference type="AlphaFoldDB" id="A0A1I4CNG4"/>
<keyword evidence="6" id="KW-0732">Signal</keyword>
<evidence type="ECO:0000313" key="15">
    <source>
        <dbReference type="Proteomes" id="UP000198755"/>
    </source>
</evidence>
<evidence type="ECO:0000256" key="5">
    <source>
        <dbReference type="ARBA" id="ARBA00022692"/>
    </source>
</evidence>
<evidence type="ECO:0000256" key="3">
    <source>
        <dbReference type="ARBA" id="ARBA00022452"/>
    </source>
</evidence>
<keyword evidence="5 12" id="KW-0812">Transmembrane</keyword>
<dbReference type="GO" id="GO:0015344">
    <property type="term" value="F:siderophore uptake transmembrane transporter activity"/>
    <property type="evidence" value="ECO:0007669"/>
    <property type="project" value="TreeGrafter"/>
</dbReference>
<comment type="similarity">
    <text evidence="12">Belongs to the TonB-dependent receptor family.</text>
</comment>
<evidence type="ECO:0000313" key="14">
    <source>
        <dbReference type="EMBL" id="SFK82832.1"/>
    </source>
</evidence>
<evidence type="ECO:0000256" key="9">
    <source>
        <dbReference type="ARBA" id="ARBA00023077"/>
    </source>
</evidence>
<keyword evidence="2 12" id="KW-0813">Transport</keyword>
<dbReference type="Pfam" id="PF00593">
    <property type="entry name" value="TonB_dep_Rec_b-barrel"/>
    <property type="match status" value="1"/>
</dbReference>
<evidence type="ECO:0000256" key="7">
    <source>
        <dbReference type="ARBA" id="ARBA00023004"/>
    </source>
</evidence>
<evidence type="ECO:0000256" key="1">
    <source>
        <dbReference type="ARBA" id="ARBA00004571"/>
    </source>
</evidence>
<evidence type="ECO:0000256" key="10">
    <source>
        <dbReference type="ARBA" id="ARBA00023136"/>
    </source>
</evidence>